<keyword evidence="7" id="KW-0175">Coiled coil</keyword>
<dbReference type="EMBL" id="ADZX01000333">
    <property type="protein sequence ID" value="EFK97194.1"/>
    <property type="molecule type" value="Genomic_DNA"/>
</dbReference>
<dbReference type="PANTHER" id="PTHR30026:SF20">
    <property type="entry name" value="OUTER MEMBRANE PROTEIN TOLC"/>
    <property type="match status" value="1"/>
</dbReference>
<gene>
    <name evidence="8" type="ORF">LDC_0784</name>
</gene>
<reference evidence="8" key="1">
    <citation type="submission" date="2010-07" db="EMBL/GenBank/DDBJ databases">
        <authorList>
            <consortium name="CONSOLIDER consortium CSD2007-00005"/>
            <person name="Guazzaroni M.-E."/>
            <person name="Richter M."/>
            <person name="Garcia-Salamanca A."/>
            <person name="Yarza P."/>
            <person name="Ferrer M."/>
        </authorList>
    </citation>
    <scope>NUCLEOTIDE SEQUENCE</scope>
</reference>
<protein>
    <submittedName>
        <fullName evidence="8">Outer membrane efflux protein</fullName>
    </submittedName>
</protein>
<comment type="caution">
    <text evidence="8">The sequence shown here is derived from an EMBL/GenBank/DDBJ whole genome shotgun (WGS) entry which is preliminary data.</text>
</comment>
<reference evidence="8" key="2">
    <citation type="journal article" date="2011" name="Microb. Ecol.">
        <title>Taxonomic and Functional Metagenomic Profiling of the Microbial Community in the Anoxic Sediment of a Sub-saline Shallow Lake (Laguna de Carrizo, Central Spain).</title>
        <authorList>
            <person name="Ferrer M."/>
            <person name="Guazzaroni M.E."/>
            <person name="Richter M."/>
            <person name="Garcia-Salamanca A."/>
            <person name="Yarza P."/>
            <person name="Suarez-Suarez A."/>
            <person name="Solano J."/>
            <person name="Alcaide M."/>
            <person name="van Dillewijn P."/>
            <person name="Molina-Henares M.A."/>
            <person name="Lopez-Cortes N."/>
            <person name="Al-Ramahi Y."/>
            <person name="Guerrero C."/>
            <person name="Acosta A."/>
            <person name="de Eugenio L.I."/>
            <person name="Martinez V."/>
            <person name="Marques S."/>
            <person name="Rojo F."/>
            <person name="Santero E."/>
            <person name="Genilloud O."/>
            <person name="Perez-Perez J."/>
            <person name="Rossello-Mora R."/>
            <person name="Ramos J.L."/>
        </authorList>
    </citation>
    <scope>NUCLEOTIDE SEQUENCE</scope>
</reference>
<dbReference type="PANTHER" id="PTHR30026">
    <property type="entry name" value="OUTER MEMBRANE PROTEIN TOLC"/>
    <property type="match status" value="1"/>
</dbReference>
<evidence type="ECO:0000256" key="7">
    <source>
        <dbReference type="SAM" id="Coils"/>
    </source>
</evidence>
<dbReference type="AlphaFoldDB" id="D9PGY7"/>
<dbReference type="Pfam" id="PF02321">
    <property type="entry name" value="OEP"/>
    <property type="match status" value="1"/>
</dbReference>
<keyword evidence="2" id="KW-0813">Transport</keyword>
<evidence type="ECO:0000256" key="3">
    <source>
        <dbReference type="ARBA" id="ARBA00022452"/>
    </source>
</evidence>
<name>D9PGY7_9ZZZZ</name>
<keyword evidence="4" id="KW-0812">Transmembrane</keyword>
<evidence type="ECO:0000313" key="8">
    <source>
        <dbReference type="EMBL" id="EFK97194.1"/>
    </source>
</evidence>
<dbReference type="InterPro" id="IPR003423">
    <property type="entry name" value="OMP_efflux"/>
</dbReference>
<dbReference type="SUPFAM" id="SSF56954">
    <property type="entry name" value="Outer membrane efflux proteins (OEP)"/>
    <property type="match status" value="1"/>
</dbReference>
<evidence type="ECO:0000256" key="1">
    <source>
        <dbReference type="ARBA" id="ARBA00004442"/>
    </source>
</evidence>
<feature type="coiled-coil region" evidence="7">
    <location>
        <begin position="176"/>
        <end position="203"/>
    </location>
</feature>
<dbReference type="GO" id="GO:0015562">
    <property type="term" value="F:efflux transmembrane transporter activity"/>
    <property type="evidence" value="ECO:0007669"/>
    <property type="project" value="InterPro"/>
</dbReference>
<accession>D9PGY7</accession>
<dbReference type="GO" id="GO:1990281">
    <property type="term" value="C:efflux pump complex"/>
    <property type="evidence" value="ECO:0007669"/>
    <property type="project" value="TreeGrafter"/>
</dbReference>
<evidence type="ECO:0000256" key="2">
    <source>
        <dbReference type="ARBA" id="ARBA00022448"/>
    </source>
</evidence>
<organism evidence="8">
    <name type="scientific">sediment metagenome</name>
    <dbReference type="NCBI Taxonomy" id="749907"/>
    <lineage>
        <taxon>unclassified sequences</taxon>
        <taxon>metagenomes</taxon>
        <taxon>ecological metagenomes</taxon>
    </lineage>
</organism>
<proteinExistence type="predicted"/>
<keyword evidence="5" id="KW-0472">Membrane</keyword>
<keyword evidence="3" id="KW-1134">Transmembrane beta strand</keyword>
<dbReference type="GO" id="GO:0015288">
    <property type="term" value="F:porin activity"/>
    <property type="evidence" value="ECO:0007669"/>
    <property type="project" value="TreeGrafter"/>
</dbReference>
<evidence type="ECO:0000256" key="6">
    <source>
        <dbReference type="ARBA" id="ARBA00023237"/>
    </source>
</evidence>
<comment type="subcellular location">
    <subcellularLocation>
        <location evidence="1">Cell outer membrane</location>
    </subcellularLocation>
</comment>
<evidence type="ECO:0000256" key="5">
    <source>
        <dbReference type="ARBA" id="ARBA00023136"/>
    </source>
</evidence>
<dbReference type="GO" id="GO:0009279">
    <property type="term" value="C:cell outer membrane"/>
    <property type="evidence" value="ECO:0007669"/>
    <property type="project" value="UniProtKB-SubCell"/>
</dbReference>
<dbReference type="InterPro" id="IPR051906">
    <property type="entry name" value="TolC-like"/>
</dbReference>
<sequence length="448" mass="50854">MGRYLIIVFFAFPLWGGEVNLELKEALNILKQKNLEIKIAQFDSEMKKIESKLPNAMRFGKIDATLSAMRSDDAGNVFGFKLQSREATFGDFGAGEFNPADPNVLLIQPYDLNYPKARNHYLTKVAYQVPIFTGGKITAYSNIAHKLYEMSKIDKEKVVAQKVFETKKTFHDITLIENYITNLSSINNNINRLESIVKEMVKEGYAIQTDLLEVQAHKADAQSMLIQAKLNREVAYQYLSFLLSTEVESIKKVNEMASLNIPTKKEIETNSFDIQKALIGLEITEDAVWIQRASFFPTIGAFVEYGSADNVIFNDFSEKDFYTIGVQASWNLFNGFSDSLNLQKAKIENYKTIAQVEMAKSGIELKVKRLQSEALGSLEMVRSDEVRLKYASQIYENYLAKYKEGMIPIGDVLVKQSKELEVLLKLLTTKNNYNAKAFELDTIIKQGE</sequence>
<keyword evidence="6" id="KW-0998">Cell outer membrane</keyword>
<evidence type="ECO:0000256" key="4">
    <source>
        <dbReference type="ARBA" id="ARBA00022692"/>
    </source>
</evidence>
<dbReference type="Gene3D" id="1.20.1600.10">
    <property type="entry name" value="Outer membrane efflux proteins (OEP)"/>
    <property type="match status" value="1"/>
</dbReference>